<dbReference type="Gene3D" id="3.40.30.10">
    <property type="entry name" value="Glutaredoxin"/>
    <property type="match status" value="1"/>
</dbReference>
<dbReference type="InterPro" id="IPR006504">
    <property type="entry name" value="Tscrpt_reg_Spx/MgsR"/>
</dbReference>
<dbReference type="PROSITE" id="PS51353">
    <property type="entry name" value="ARSC"/>
    <property type="match status" value="1"/>
</dbReference>
<dbReference type="InterPro" id="IPR006660">
    <property type="entry name" value="Arsenate_reductase-like"/>
</dbReference>
<proteinExistence type="inferred from homology"/>
<dbReference type="PANTHER" id="PTHR30041:SF8">
    <property type="entry name" value="PROTEIN YFFB"/>
    <property type="match status" value="1"/>
</dbReference>
<dbReference type="AlphaFoldDB" id="A0A2D3WKM4"/>
<evidence type="ECO:0000313" key="3">
    <source>
        <dbReference type="EMBL" id="DAB37659.1"/>
    </source>
</evidence>
<dbReference type="NCBIfam" id="TIGR01617">
    <property type="entry name" value="arsC_related"/>
    <property type="match status" value="1"/>
</dbReference>
<evidence type="ECO:0000256" key="2">
    <source>
        <dbReference type="PROSITE-ProRule" id="PRU01282"/>
    </source>
</evidence>
<dbReference type="EMBL" id="DLUI01000143">
    <property type="protein sequence ID" value="DAB37659.1"/>
    <property type="molecule type" value="Genomic_DNA"/>
</dbReference>
<accession>A0A2D3WKM4</accession>
<gene>
    <name evidence="3" type="ORF">CFH83_09880</name>
</gene>
<dbReference type="SUPFAM" id="SSF52833">
    <property type="entry name" value="Thioredoxin-like"/>
    <property type="match status" value="1"/>
</dbReference>
<evidence type="ECO:0000313" key="4">
    <source>
        <dbReference type="Proteomes" id="UP000228859"/>
    </source>
</evidence>
<dbReference type="Pfam" id="PF03960">
    <property type="entry name" value="ArsC"/>
    <property type="match status" value="1"/>
</dbReference>
<dbReference type="Proteomes" id="UP000228859">
    <property type="component" value="Unassembled WGS sequence"/>
</dbReference>
<comment type="similarity">
    <text evidence="1 2">Belongs to the ArsC family.</text>
</comment>
<organism evidence="3 4">
    <name type="scientific">Sulfuricurvum kujiense</name>
    <dbReference type="NCBI Taxonomy" id="148813"/>
    <lineage>
        <taxon>Bacteria</taxon>
        <taxon>Pseudomonadati</taxon>
        <taxon>Campylobacterota</taxon>
        <taxon>Epsilonproteobacteria</taxon>
        <taxon>Campylobacterales</taxon>
        <taxon>Sulfurimonadaceae</taxon>
        <taxon>Sulfuricurvum</taxon>
    </lineage>
</organism>
<dbReference type="PANTHER" id="PTHR30041">
    <property type="entry name" value="ARSENATE REDUCTASE"/>
    <property type="match status" value="1"/>
</dbReference>
<sequence length="114" mass="13010">MTHVYGIKSCGSVQKALRFLDARGIAYTFHDFKISPVSREKIEMWVQHSALATLLNTKGTTYRTLGLKAQNLDDNGKIEWMSTHNLLIKRPVIEYNDTLVVGYDESNYEGIFQP</sequence>
<protein>
    <submittedName>
        <fullName evidence="3">Arsenate reductase family protein</fullName>
    </submittedName>
</protein>
<dbReference type="InterPro" id="IPR036249">
    <property type="entry name" value="Thioredoxin-like_sf"/>
</dbReference>
<comment type="caution">
    <text evidence="3">The sequence shown here is derived from an EMBL/GenBank/DDBJ whole genome shotgun (WGS) entry which is preliminary data.</text>
</comment>
<reference evidence="3 4" key="1">
    <citation type="journal article" date="2017" name="Front. Microbiol.">
        <title>Comparative Genomic Analysis of the Class Epsilonproteobacteria and Proposed Reclassification to Epsilonbacteraeota (phyl. nov.).</title>
        <authorList>
            <person name="Waite D.W."/>
            <person name="Vanwonterghem I."/>
            <person name="Rinke C."/>
            <person name="Parks D.H."/>
            <person name="Zhang Y."/>
            <person name="Takai K."/>
            <person name="Sievert S.M."/>
            <person name="Simon J."/>
            <person name="Campbell B.J."/>
            <person name="Hanson T.E."/>
            <person name="Woyke T."/>
            <person name="Klotz M.G."/>
            <person name="Hugenholtz P."/>
        </authorList>
    </citation>
    <scope>NUCLEOTIDE SEQUENCE [LARGE SCALE GENOMIC DNA]</scope>
    <source>
        <strain evidence="3">UBA12443</strain>
    </source>
</reference>
<name>A0A2D3WKM4_9BACT</name>
<evidence type="ECO:0000256" key="1">
    <source>
        <dbReference type="ARBA" id="ARBA00007198"/>
    </source>
</evidence>
<dbReference type="RefSeq" id="WP_294893659.1">
    <property type="nucleotide sequence ID" value="NZ_DLUI01000143.1"/>
</dbReference>